<reference evidence="2 4" key="3">
    <citation type="journal article" date="2014" name="Nature">
        <title>Elephant shark genome provides unique insights into gnathostome evolution.</title>
        <authorList>
            <consortium name="International Elephant Shark Genome Sequencing Consortium"/>
            <person name="Venkatesh B."/>
            <person name="Lee A.P."/>
            <person name="Ravi V."/>
            <person name="Maurya A.K."/>
            <person name="Lian M.M."/>
            <person name="Swann J.B."/>
            <person name="Ohta Y."/>
            <person name="Flajnik M.F."/>
            <person name="Sutoh Y."/>
            <person name="Kasahara M."/>
            <person name="Hoon S."/>
            <person name="Gangu V."/>
            <person name="Roy S.W."/>
            <person name="Irimia M."/>
            <person name="Korzh V."/>
            <person name="Kondrychyn I."/>
            <person name="Lim Z.W."/>
            <person name="Tay B.H."/>
            <person name="Tohari S."/>
            <person name="Kong K.W."/>
            <person name="Ho S."/>
            <person name="Lorente-Galdos B."/>
            <person name="Quilez J."/>
            <person name="Marques-Bonet T."/>
            <person name="Raney B.J."/>
            <person name="Ingham P.W."/>
            <person name="Tay A."/>
            <person name="Hillier L.W."/>
            <person name="Minx P."/>
            <person name="Boehm T."/>
            <person name="Wilson R.K."/>
            <person name="Brenner S."/>
            <person name="Warren W.C."/>
        </authorList>
    </citation>
    <scope>NUCLEOTIDE SEQUENCE</scope>
    <source>
        <tissue evidence="2">Brain</tissue>
    </source>
</reference>
<dbReference type="GO" id="GO:0010507">
    <property type="term" value="P:negative regulation of autophagy"/>
    <property type="evidence" value="ECO:0007669"/>
    <property type="project" value="TreeGrafter"/>
</dbReference>
<dbReference type="STRING" id="7868.ENSCMIP00000019334"/>
<dbReference type="OrthoDB" id="9934354at2759"/>
<sequence length="108" mass="11812">MVQTVEANLCNSSLKAGHPPAVKAGGMRITKKQGNEENASGDKEIKKRPVESSSSAVNSSKMSFILARTIDKLNRNVPVSDAHQKLQPAVEKLPPPRQLHVIHQPRKQ</sequence>
<name>V9LIP8_CALMI</name>
<dbReference type="GO" id="GO:0034198">
    <property type="term" value="P:cellular response to amino acid starvation"/>
    <property type="evidence" value="ECO:0007669"/>
    <property type="project" value="TreeGrafter"/>
</dbReference>
<dbReference type="AlphaFoldDB" id="V9LIP8"/>
<evidence type="ECO:0000313" key="3">
    <source>
        <dbReference type="Ensembl" id="ENSCMIP00000019334.1"/>
    </source>
</evidence>
<feature type="region of interest" description="Disordered" evidence="1">
    <location>
        <begin position="86"/>
        <end position="108"/>
    </location>
</feature>
<dbReference type="PANTHER" id="PTHR13177:SF2">
    <property type="entry name" value="DEATH-ASSOCIATED PROTEIN-LIKE 1"/>
    <property type="match status" value="1"/>
</dbReference>
<protein>
    <submittedName>
        <fullName evidence="2">Death-associated protein-like 1-A</fullName>
    </submittedName>
</protein>
<feature type="region of interest" description="Disordered" evidence="1">
    <location>
        <begin position="13"/>
        <end position="58"/>
    </location>
</feature>
<dbReference type="Pfam" id="PF15228">
    <property type="entry name" value="DAP"/>
    <property type="match status" value="1"/>
</dbReference>
<proteinExistence type="evidence at transcript level"/>
<dbReference type="InterPro" id="IPR024130">
    <property type="entry name" value="DAP1/DAPL1"/>
</dbReference>
<dbReference type="GeneTree" id="ENSGT00940000154574"/>
<feature type="compositionally biased region" description="Basic and acidic residues" evidence="1">
    <location>
        <begin position="40"/>
        <end position="50"/>
    </location>
</feature>
<dbReference type="Ensembl" id="ENSCMIT00000019699.1">
    <property type="protein sequence ID" value="ENSCMIP00000019334.1"/>
    <property type="gene ID" value="ENSCMIG00000009016.1"/>
</dbReference>
<accession>V9LIP8</accession>
<organism evidence="2">
    <name type="scientific">Callorhinchus milii</name>
    <name type="common">Ghost shark</name>
    <dbReference type="NCBI Taxonomy" id="7868"/>
    <lineage>
        <taxon>Eukaryota</taxon>
        <taxon>Metazoa</taxon>
        <taxon>Chordata</taxon>
        <taxon>Craniata</taxon>
        <taxon>Vertebrata</taxon>
        <taxon>Chondrichthyes</taxon>
        <taxon>Holocephali</taxon>
        <taxon>Chimaeriformes</taxon>
        <taxon>Callorhinchidae</taxon>
        <taxon>Callorhinchus</taxon>
    </lineage>
</organism>
<dbReference type="GO" id="GO:0070513">
    <property type="term" value="F:death domain binding"/>
    <property type="evidence" value="ECO:0007669"/>
    <property type="project" value="TreeGrafter"/>
</dbReference>
<reference evidence="3" key="4">
    <citation type="submission" date="2025-05" db="UniProtKB">
        <authorList>
            <consortium name="Ensembl"/>
        </authorList>
    </citation>
    <scope>IDENTIFICATION</scope>
</reference>
<dbReference type="Proteomes" id="UP000314986">
    <property type="component" value="Unassembled WGS sequence"/>
</dbReference>
<reference evidence="4" key="2">
    <citation type="journal article" date="2007" name="PLoS Biol.">
        <title>Survey sequencing and comparative analysis of the elephant shark (Callorhinchus milii) genome.</title>
        <authorList>
            <person name="Venkatesh B."/>
            <person name="Kirkness E.F."/>
            <person name="Loh Y.H."/>
            <person name="Halpern A.L."/>
            <person name="Lee A.P."/>
            <person name="Johnson J."/>
            <person name="Dandona N."/>
            <person name="Viswanathan L.D."/>
            <person name="Tay A."/>
            <person name="Venter J.C."/>
            <person name="Strausberg R.L."/>
            <person name="Brenner S."/>
        </authorList>
    </citation>
    <scope>NUCLEOTIDE SEQUENCE [LARGE SCALE GENOMIC DNA]</scope>
</reference>
<dbReference type="GO" id="GO:0097190">
    <property type="term" value="P:apoptotic signaling pathway"/>
    <property type="evidence" value="ECO:0007669"/>
    <property type="project" value="TreeGrafter"/>
</dbReference>
<dbReference type="KEGG" id="cmk:103176399"/>
<gene>
    <name evidence="3" type="primary">LOC103176399</name>
</gene>
<dbReference type="GeneID" id="103176399"/>
<dbReference type="EMBL" id="JW880742">
    <property type="protein sequence ID" value="AFP13259.1"/>
    <property type="molecule type" value="mRNA"/>
</dbReference>
<evidence type="ECO:0000256" key="1">
    <source>
        <dbReference type="SAM" id="MobiDB-lite"/>
    </source>
</evidence>
<evidence type="ECO:0000313" key="2">
    <source>
        <dbReference type="EMBL" id="AFP13259.1"/>
    </source>
</evidence>
<keyword evidence="4" id="KW-1185">Reference proteome</keyword>
<dbReference type="PANTHER" id="PTHR13177">
    <property type="entry name" value="DEATH-ASSOCIATED PROTEIN 1"/>
    <property type="match status" value="1"/>
</dbReference>
<evidence type="ECO:0000313" key="4">
    <source>
        <dbReference type="Proteomes" id="UP000314986"/>
    </source>
</evidence>
<reference evidence="4" key="1">
    <citation type="journal article" date="2006" name="Science">
        <title>Ancient noncoding elements conserved in the human genome.</title>
        <authorList>
            <person name="Venkatesh B."/>
            <person name="Kirkness E.F."/>
            <person name="Loh Y.H."/>
            <person name="Halpern A.L."/>
            <person name="Lee A.P."/>
            <person name="Johnson J."/>
            <person name="Dandona N."/>
            <person name="Viswanathan L.D."/>
            <person name="Tay A."/>
            <person name="Venter J.C."/>
            <person name="Strausberg R.L."/>
            <person name="Brenner S."/>
        </authorList>
    </citation>
    <scope>NUCLEOTIDE SEQUENCE [LARGE SCALE GENOMIC DNA]</scope>
</reference>
<dbReference type="RefSeq" id="XP_007888087.1">
    <property type="nucleotide sequence ID" value="XM_007889896.2"/>
</dbReference>